<keyword evidence="2" id="KW-1185">Reference proteome</keyword>
<reference evidence="1 2" key="1">
    <citation type="journal article" date="2019" name="Sci. Rep.">
        <title>Orb-weaving spider Araneus ventricosus genome elucidates the spidroin gene catalogue.</title>
        <authorList>
            <person name="Kono N."/>
            <person name="Nakamura H."/>
            <person name="Ohtoshi R."/>
            <person name="Moran D.A.P."/>
            <person name="Shinohara A."/>
            <person name="Yoshida Y."/>
            <person name="Fujiwara M."/>
            <person name="Mori M."/>
            <person name="Tomita M."/>
            <person name="Arakawa K."/>
        </authorList>
    </citation>
    <scope>NUCLEOTIDE SEQUENCE [LARGE SCALE GENOMIC DNA]</scope>
</reference>
<gene>
    <name evidence="1" type="ORF">AVEN_184399_1</name>
</gene>
<dbReference type="Proteomes" id="UP000499080">
    <property type="component" value="Unassembled WGS sequence"/>
</dbReference>
<proteinExistence type="predicted"/>
<name>A0A4Y2BGZ1_ARAVE</name>
<protein>
    <submittedName>
        <fullName evidence="1">Uncharacterized protein</fullName>
    </submittedName>
</protein>
<evidence type="ECO:0000313" key="2">
    <source>
        <dbReference type="Proteomes" id="UP000499080"/>
    </source>
</evidence>
<sequence>MDRLKFLVLEMNRTWSPSGRASASGSDVFQVRNPITSNVLHVLDLLHDKSYVESQAPSHWDGAEVWKGGCQLKFRQNYEVRPKIAFDLLQSGTLI</sequence>
<dbReference type="EMBL" id="BGPR01000076">
    <property type="protein sequence ID" value="GBL91007.1"/>
    <property type="molecule type" value="Genomic_DNA"/>
</dbReference>
<evidence type="ECO:0000313" key="1">
    <source>
        <dbReference type="EMBL" id="GBL91007.1"/>
    </source>
</evidence>
<organism evidence="1 2">
    <name type="scientific">Araneus ventricosus</name>
    <name type="common">Orbweaver spider</name>
    <name type="synonym">Epeira ventricosa</name>
    <dbReference type="NCBI Taxonomy" id="182803"/>
    <lineage>
        <taxon>Eukaryota</taxon>
        <taxon>Metazoa</taxon>
        <taxon>Ecdysozoa</taxon>
        <taxon>Arthropoda</taxon>
        <taxon>Chelicerata</taxon>
        <taxon>Arachnida</taxon>
        <taxon>Araneae</taxon>
        <taxon>Araneomorphae</taxon>
        <taxon>Entelegynae</taxon>
        <taxon>Araneoidea</taxon>
        <taxon>Araneidae</taxon>
        <taxon>Araneus</taxon>
    </lineage>
</organism>
<accession>A0A4Y2BGZ1</accession>
<dbReference type="AlphaFoldDB" id="A0A4Y2BGZ1"/>
<comment type="caution">
    <text evidence="1">The sequence shown here is derived from an EMBL/GenBank/DDBJ whole genome shotgun (WGS) entry which is preliminary data.</text>
</comment>